<sequence>MMNVQHFCRFIAETEQEQAAKVAAIQKQIEKRETTFQNRSWLYRNFVGRESRLCDSLSWDEMYAKERLTNIRRAYDKAVYYLKQGYTDIEINRKDYDGYHIDEWFYSWCRKNNIPS</sequence>
<gene>
    <name evidence="1" type="ORF">UFOVP273_126</name>
</gene>
<dbReference type="EMBL" id="LR796284">
    <property type="protein sequence ID" value="CAB4134507.1"/>
    <property type="molecule type" value="Genomic_DNA"/>
</dbReference>
<accession>A0A6J5LN86</accession>
<name>A0A6J5LN86_9CAUD</name>
<evidence type="ECO:0000313" key="1">
    <source>
        <dbReference type="EMBL" id="CAB4134507.1"/>
    </source>
</evidence>
<protein>
    <submittedName>
        <fullName evidence="1">Uncharacterized protein</fullName>
    </submittedName>
</protein>
<organism evidence="1">
    <name type="scientific">uncultured Caudovirales phage</name>
    <dbReference type="NCBI Taxonomy" id="2100421"/>
    <lineage>
        <taxon>Viruses</taxon>
        <taxon>Duplodnaviria</taxon>
        <taxon>Heunggongvirae</taxon>
        <taxon>Uroviricota</taxon>
        <taxon>Caudoviricetes</taxon>
        <taxon>Peduoviridae</taxon>
        <taxon>Maltschvirus</taxon>
        <taxon>Maltschvirus maltsch</taxon>
    </lineage>
</organism>
<reference evidence="1" key="1">
    <citation type="submission" date="2020-04" db="EMBL/GenBank/DDBJ databases">
        <authorList>
            <person name="Chiriac C."/>
            <person name="Salcher M."/>
            <person name="Ghai R."/>
            <person name="Kavagutti S V."/>
        </authorList>
    </citation>
    <scope>NUCLEOTIDE SEQUENCE</scope>
</reference>
<proteinExistence type="predicted"/>